<proteinExistence type="predicted"/>
<comment type="caution">
    <text evidence="1">The sequence shown here is derived from an EMBL/GenBank/DDBJ whole genome shotgun (WGS) entry which is preliminary data.</text>
</comment>
<accession>A0ABR4FH32</accession>
<sequence>MLTDQITLHLQNNLERLPIRYWNKHIVVCGAGYKMLSFKYVNSCCENPRRGTVSAIYAGQSGEGERDVQIFESMEKASTKKALEDGIHIAWGRQRMTTSKATSLESDAKETIPGQNACKTQFSGGERRQTKPRHFCWKFEDKEHATKQFHKRVAKKKRLGYLECELNFERRDLAVPISGIRMSREKENESTGVFVEQRRD</sequence>
<evidence type="ECO:0000313" key="2">
    <source>
        <dbReference type="Proteomes" id="UP001610563"/>
    </source>
</evidence>
<dbReference type="EMBL" id="JBFTWV010000390">
    <property type="protein sequence ID" value="KAL2782555.1"/>
    <property type="molecule type" value="Genomic_DNA"/>
</dbReference>
<keyword evidence="2" id="KW-1185">Reference proteome</keyword>
<dbReference type="Proteomes" id="UP001610563">
    <property type="component" value="Unassembled WGS sequence"/>
</dbReference>
<organism evidence="1 2">
    <name type="scientific">Aspergillus keveii</name>
    <dbReference type="NCBI Taxonomy" id="714993"/>
    <lineage>
        <taxon>Eukaryota</taxon>
        <taxon>Fungi</taxon>
        <taxon>Dikarya</taxon>
        <taxon>Ascomycota</taxon>
        <taxon>Pezizomycotina</taxon>
        <taxon>Eurotiomycetes</taxon>
        <taxon>Eurotiomycetidae</taxon>
        <taxon>Eurotiales</taxon>
        <taxon>Aspergillaceae</taxon>
        <taxon>Aspergillus</taxon>
        <taxon>Aspergillus subgen. Nidulantes</taxon>
    </lineage>
</organism>
<gene>
    <name evidence="1" type="ORF">BJX66DRAFT_179600</name>
</gene>
<evidence type="ECO:0000313" key="1">
    <source>
        <dbReference type="EMBL" id="KAL2782555.1"/>
    </source>
</evidence>
<name>A0ABR4FH32_9EURO</name>
<protein>
    <submittedName>
        <fullName evidence="1">Uncharacterized protein</fullName>
    </submittedName>
</protein>
<reference evidence="1 2" key="1">
    <citation type="submission" date="2024-07" db="EMBL/GenBank/DDBJ databases">
        <title>Section-level genome sequencing and comparative genomics of Aspergillus sections Usti and Cavernicolus.</title>
        <authorList>
            <consortium name="Lawrence Berkeley National Laboratory"/>
            <person name="Nybo J.L."/>
            <person name="Vesth T.C."/>
            <person name="Theobald S."/>
            <person name="Frisvad J.C."/>
            <person name="Larsen T.O."/>
            <person name="Kjaerboelling I."/>
            <person name="Rothschild-Mancinelli K."/>
            <person name="Lyhne E.K."/>
            <person name="Kogle M.E."/>
            <person name="Barry K."/>
            <person name="Clum A."/>
            <person name="Na H."/>
            <person name="Ledsgaard L."/>
            <person name="Lin J."/>
            <person name="Lipzen A."/>
            <person name="Kuo A."/>
            <person name="Riley R."/>
            <person name="Mondo S."/>
            <person name="Labutti K."/>
            <person name="Haridas S."/>
            <person name="Pangalinan J."/>
            <person name="Salamov A.A."/>
            <person name="Simmons B.A."/>
            <person name="Magnuson J.K."/>
            <person name="Chen J."/>
            <person name="Drula E."/>
            <person name="Henrissat B."/>
            <person name="Wiebenga A."/>
            <person name="Lubbers R.J."/>
            <person name="Gomes A.C."/>
            <person name="Makela M.R."/>
            <person name="Stajich J."/>
            <person name="Grigoriev I.V."/>
            <person name="Mortensen U.H."/>
            <person name="De Vries R.P."/>
            <person name="Baker S.E."/>
            <person name="Andersen M.R."/>
        </authorList>
    </citation>
    <scope>NUCLEOTIDE SEQUENCE [LARGE SCALE GENOMIC DNA]</scope>
    <source>
        <strain evidence="1 2">CBS 209.92</strain>
    </source>
</reference>